<accession>A0AAD9Q0S3</accession>
<organism evidence="1 2">
    <name type="scientific">Acropora cervicornis</name>
    <name type="common">Staghorn coral</name>
    <dbReference type="NCBI Taxonomy" id="6130"/>
    <lineage>
        <taxon>Eukaryota</taxon>
        <taxon>Metazoa</taxon>
        <taxon>Cnidaria</taxon>
        <taxon>Anthozoa</taxon>
        <taxon>Hexacorallia</taxon>
        <taxon>Scleractinia</taxon>
        <taxon>Astrocoeniina</taxon>
        <taxon>Acroporidae</taxon>
        <taxon>Acropora</taxon>
    </lineage>
</organism>
<gene>
    <name evidence="1" type="ORF">P5673_026036</name>
</gene>
<evidence type="ECO:0000313" key="2">
    <source>
        <dbReference type="Proteomes" id="UP001249851"/>
    </source>
</evidence>
<keyword evidence="2" id="KW-1185">Reference proteome</keyword>
<reference evidence="1" key="2">
    <citation type="journal article" date="2023" name="Science">
        <title>Genomic signatures of disease resistance in endangered staghorn corals.</title>
        <authorList>
            <person name="Vollmer S.V."/>
            <person name="Selwyn J.D."/>
            <person name="Despard B.A."/>
            <person name="Roesel C.L."/>
        </authorList>
    </citation>
    <scope>NUCLEOTIDE SEQUENCE</scope>
    <source>
        <strain evidence="1">K2</strain>
    </source>
</reference>
<dbReference type="Proteomes" id="UP001249851">
    <property type="component" value="Unassembled WGS sequence"/>
</dbReference>
<sequence>MERRLRTQLPIDPNNLYTNVQLKERQRVETKQRSYRMNQQLSFNNRHRAVELPTLHPGDHV</sequence>
<proteinExistence type="predicted"/>
<evidence type="ECO:0000313" key="1">
    <source>
        <dbReference type="EMBL" id="KAK2552660.1"/>
    </source>
</evidence>
<name>A0AAD9Q0S3_ACRCE</name>
<reference evidence="1" key="1">
    <citation type="journal article" date="2023" name="G3 (Bethesda)">
        <title>Whole genome assembly and annotation of the endangered Caribbean coral Acropora cervicornis.</title>
        <authorList>
            <person name="Selwyn J.D."/>
            <person name="Vollmer S.V."/>
        </authorList>
    </citation>
    <scope>NUCLEOTIDE SEQUENCE</scope>
    <source>
        <strain evidence="1">K2</strain>
    </source>
</reference>
<dbReference type="AlphaFoldDB" id="A0AAD9Q0S3"/>
<comment type="caution">
    <text evidence="1">The sequence shown here is derived from an EMBL/GenBank/DDBJ whole genome shotgun (WGS) entry which is preliminary data.</text>
</comment>
<dbReference type="EMBL" id="JARQWQ010000084">
    <property type="protein sequence ID" value="KAK2552660.1"/>
    <property type="molecule type" value="Genomic_DNA"/>
</dbReference>
<protein>
    <submittedName>
        <fullName evidence="1">Uncharacterized protein</fullName>
    </submittedName>
</protein>